<keyword evidence="2" id="KW-1185">Reference proteome</keyword>
<reference evidence="1 2" key="1">
    <citation type="submission" date="2015-12" db="EMBL/GenBank/DDBJ databases">
        <title>Nitrous oxide reduction kinetics distinguish bacteria harboring typical versus atypical NosZ.</title>
        <authorList>
            <person name="Yoon S."/>
            <person name="Nissen S."/>
            <person name="Park D."/>
            <person name="Sanford R.A."/>
            <person name="Loeffler F.E."/>
        </authorList>
    </citation>
    <scope>NUCLEOTIDE SEQUENCE [LARGE SCALE GENOMIC DNA]</scope>
    <source>
        <strain evidence="1 2">ATCC BAA-841</strain>
    </source>
</reference>
<sequence length="74" mass="8459">MIARLKSPAAGLKRKKLRGIKPTVNACGSERRILGFHIASPINKGLRYLHQNSVNEYLEILVRIQLENPFTRYV</sequence>
<dbReference type="EMBL" id="LODL01000021">
    <property type="protein sequence ID" value="KXB29955.1"/>
    <property type="molecule type" value="Genomic_DNA"/>
</dbReference>
<dbReference type="Proteomes" id="UP000070186">
    <property type="component" value="Unassembled WGS sequence"/>
</dbReference>
<proteinExistence type="predicted"/>
<comment type="caution">
    <text evidence="1">The sequence shown here is derived from an EMBL/GenBank/DDBJ whole genome shotgun (WGS) entry which is preliminary data.</text>
</comment>
<evidence type="ECO:0000313" key="2">
    <source>
        <dbReference type="Proteomes" id="UP000070186"/>
    </source>
</evidence>
<dbReference type="AlphaFoldDB" id="A0A133XG80"/>
<name>A0A133XG80_9RHOO</name>
<evidence type="ECO:0000313" key="1">
    <source>
        <dbReference type="EMBL" id="KXB29955.1"/>
    </source>
</evidence>
<gene>
    <name evidence="1" type="ORF">AT959_11180</name>
</gene>
<accession>A0A133XG80</accession>
<protein>
    <submittedName>
        <fullName evidence="1">Uncharacterized protein</fullName>
    </submittedName>
</protein>
<organism evidence="1 2">
    <name type="scientific">Dechloromonas denitrificans</name>
    <dbReference type="NCBI Taxonomy" id="281362"/>
    <lineage>
        <taxon>Bacteria</taxon>
        <taxon>Pseudomonadati</taxon>
        <taxon>Pseudomonadota</taxon>
        <taxon>Betaproteobacteria</taxon>
        <taxon>Rhodocyclales</taxon>
        <taxon>Azonexaceae</taxon>
        <taxon>Dechloromonas</taxon>
    </lineage>
</organism>